<dbReference type="Proteomes" id="UP000247810">
    <property type="component" value="Unassembled WGS sequence"/>
</dbReference>
<evidence type="ECO:0000256" key="6">
    <source>
        <dbReference type="ARBA" id="ARBA00023242"/>
    </source>
</evidence>
<organism evidence="9 10">
    <name type="scientific">Aspergillus ellipticus CBS 707.79</name>
    <dbReference type="NCBI Taxonomy" id="1448320"/>
    <lineage>
        <taxon>Eukaryota</taxon>
        <taxon>Fungi</taxon>
        <taxon>Dikarya</taxon>
        <taxon>Ascomycota</taxon>
        <taxon>Pezizomycotina</taxon>
        <taxon>Eurotiomycetes</taxon>
        <taxon>Eurotiomycetidae</taxon>
        <taxon>Eurotiales</taxon>
        <taxon>Aspergillaceae</taxon>
        <taxon>Aspergillus</taxon>
        <taxon>Aspergillus subgen. Circumdati</taxon>
    </lineage>
</organism>
<feature type="compositionally biased region" description="Polar residues" evidence="7">
    <location>
        <begin position="695"/>
        <end position="725"/>
    </location>
</feature>
<evidence type="ECO:0000256" key="4">
    <source>
        <dbReference type="ARBA" id="ARBA00023125"/>
    </source>
</evidence>
<dbReference type="EMBL" id="KZ825894">
    <property type="protein sequence ID" value="PYH93388.1"/>
    <property type="molecule type" value="Genomic_DNA"/>
</dbReference>
<feature type="region of interest" description="Disordered" evidence="7">
    <location>
        <begin position="673"/>
        <end position="733"/>
    </location>
</feature>
<dbReference type="STRING" id="1448320.A0A319DYT9"/>
<dbReference type="InterPro" id="IPR001138">
    <property type="entry name" value="Zn2Cys6_DnaBD"/>
</dbReference>
<evidence type="ECO:0000313" key="10">
    <source>
        <dbReference type="Proteomes" id="UP000247810"/>
    </source>
</evidence>
<evidence type="ECO:0000256" key="2">
    <source>
        <dbReference type="ARBA" id="ARBA00022723"/>
    </source>
</evidence>
<dbReference type="SMART" id="SM00066">
    <property type="entry name" value="GAL4"/>
    <property type="match status" value="1"/>
</dbReference>
<sequence length="821" mass="92263">MEASIPARSEQERRSPDIAAAPKPRRRRNRAIHSCLESRRRKLKCDRAQPCVGCRTSGQQCIYIVSATRDVQFRQKLVQMKEAKDVLDRGLVEKIDGGATENSGVVSLPERHKRSSAAESDHSGDEEYLEPTSLASQDAAYSADTENDIYDVGIRLGRMRLGERVGGLYRPRIAEEVSYGLLHQPIRSGLPTNDSPPIFTPSPGTTESSEEYLRPGKYFTAPSVNLVLGPSLSNEPLISFIPPRHVADKILERYWAAVYPVARILHRPTFALRYETLWELVDNGYDLPPSLGAIVCAVLFSSMVSMHVDDQQDLGEYDRFQEELKARLQLGTEVALGKAQLLMSTKTETLQAFVAYLLAMCLDEVSRAHSVLVGMAIRLAECMGLHRDPSEYGFAPAECQIRRLIWYQICYLDIRTSEIQGPRPFIQPDGYTTRIPFELCSPTVWNDTVFSMIRFECQEMHRKGFFLRDEVDAKKISLTNAIAKLENFRPAMDNKYGPLVNGSSQRQPFQRMAGLALKLMVSLLYTCLLHRYMNSVAYRIPDRLRQIVLSTGADALEAAVELESADDLRPWSWYSRSYHQYHTAFLLLYEVFVFPMRKEAGRIWRCLDFIFAEPLANLPTLNVSATPSLQEVIRYREMKARYLLALISERMRVYQAAKGLKMPSKIQDSAFVITPHTSDDPDPSMGLNYAHADSDASQDVNQQPHDVVSSVNSTDTRPESLSSNPDGGRGITESTSVLEVSPYAWVSVSGGTASQSHNPRHVPPPSTQPVDAYKAASGYNPNGIDAERLEIDWNFWDTVFPPQTNDGELDVQDAGNFVWLA</sequence>
<evidence type="ECO:0000256" key="7">
    <source>
        <dbReference type="SAM" id="MobiDB-lite"/>
    </source>
</evidence>
<dbReference type="CDD" id="cd00067">
    <property type="entry name" value="GAL4"/>
    <property type="match status" value="1"/>
</dbReference>
<keyword evidence="10" id="KW-1185">Reference proteome</keyword>
<gene>
    <name evidence="9" type="ORF">BO71DRAFT_381683</name>
</gene>
<keyword evidence="3" id="KW-0805">Transcription regulation</keyword>
<keyword evidence="4" id="KW-0238">DNA-binding</keyword>
<evidence type="ECO:0000256" key="1">
    <source>
        <dbReference type="ARBA" id="ARBA00004123"/>
    </source>
</evidence>
<evidence type="ECO:0000256" key="3">
    <source>
        <dbReference type="ARBA" id="ARBA00023015"/>
    </source>
</evidence>
<proteinExistence type="predicted"/>
<dbReference type="GO" id="GO:0005634">
    <property type="term" value="C:nucleus"/>
    <property type="evidence" value="ECO:0007669"/>
    <property type="project" value="UniProtKB-SubCell"/>
</dbReference>
<reference evidence="9 10" key="1">
    <citation type="submission" date="2018-02" db="EMBL/GenBank/DDBJ databases">
        <title>The genomes of Aspergillus section Nigri reveals drivers in fungal speciation.</title>
        <authorList>
            <consortium name="DOE Joint Genome Institute"/>
            <person name="Vesth T.C."/>
            <person name="Nybo J."/>
            <person name="Theobald S."/>
            <person name="Brandl J."/>
            <person name="Frisvad J.C."/>
            <person name="Nielsen K.F."/>
            <person name="Lyhne E.K."/>
            <person name="Kogle M.E."/>
            <person name="Kuo A."/>
            <person name="Riley R."/>
            <person name="Clum A."/>
            <person name="Nolan M."/>
            <person name="Lipzen A."/>
            <person name="Salamov A."/>
            <person name="Henrissat B."/>
            <person name="Wiebenga A."/>
            <person name="De vries R.P."/>
            <person name="Grigoriev I.V."/>
            <person name="Mortensen U.H."/>
            <person name="Andersen M.R."/>
            <person name="Baker S.E."/>
        </authorList>
    </citation>
    <scope>NUCLEOTIDE SEQUENCE [LARGE SCALE GENOMIC DNA]</scope>
    <source>
        <strain evidence="9 10">CBS 707.79</strain>
    </source>
</reference>
<feature type="region of interest" description="Disordered" evidence="7">
    <location>
        <begin position="1"/>
        <end position="27"/>
    </location>
</feature>
<dbReference type="PANTHER" id="PTHR31001">
    <property type="entry name" value="UNCHARACTERIZED TRANSCRIPTIONAL REGULATORY PROTEIN"/>
    <property type="match status" value="1"/>
</dbReference>
<dbReference type="InterPro" id="IPR050613">
    <property type="entry name" value="Sec_Metabolite_Reg"/>
</dbReference>
<dbReference type="InterPro" id="IPR036864">
    <property type="entry name" value="Zn2-C6_fun-type_DNA-bd_sf"/>
</dbReference>
<dbReference type="InterPro" id="IPR007219">
    <property type="entry name" value="XnlR_reg_dom"/>
</dbReference>
<accession>A0A319DYT9</accession>
<comment type="subcellular location">
    <subcellularLocation>
        <location evidence="1">Nucleus</location>
    </subcellularLocation>
</comment>
<evidence type="ECO:0000313" key="9">
    <source>
        <dbReference type="EMBL" id="PYH93388.1"/>
    </source>
</evidence>
<dbReference type="OrthoDB" id="424974at2759"/>
<dbReference type="Pfam" id="PF04082">
    <property type="entry name" value="Fungal_trans"/>
    <property type="match status" value="1"/>
</dbReference>
<feature type="region of interest" description="Disordered" evidence="7">
    <location>
        <begin position="190"/>
        <end position="210"/>
    </location>
</feature>
<dbReference type="AlphaFoldDB" id="A0A319DYT9"/>
<feature type="region of interest" description="Disordered" evidence="7">
    <location>
        <begin position="99"/>
        <end position="141"/>
    </location>
</feature>
<dbReference type="GO" id="GO:0003677">
    <property type="term" value="F:DNA binding"/>
    <property type="evidence" value="ECO:0007669"/>
    <property type="project" value="UniProtKB-KW"/>
</dbReference>
<evidence type="ECO:0000256" key="5">
    <source>
        <dbReference type="ARBA" id="ARBA00023163"/>
    </source>
</evidence>
<evidence type="ECO:0000259" key="8">
    <source>
        <dbReference type="PROSITE" id="PS50048"/>
    </source>
</evidence>
<keyword evidence="2" id="KW-0479">Metal-binding</keyword>
<dbReference type="PROSITE" id="PS50048">
    <property type="entry name" value="ZN2_CY6_FUNGAL_2"/>
    <property type="match status" value="1"/>
</dbReference>
<dbReference type="GO" id="GO:0008270">
    <property type="term" value="F:zinc ion binding"/>
    <property type="evidence" value="ECO:0007669"/>
    <property type="project" value="InterPro"/>
</dbReference>
<dbReference type="Gene3D" id="4.10.240.10">
    <property type="entry name" value="Zn(2)-C6 fungal-type DNA-binding domain"/>
    <property type="match status" value="1"/>
</dbReference>
<dbReference type="GO" id="GO:0000981">
    <property type="term" value="F:DNA-binding transcription factor activity, RNA polymerase II-specific"/>
    <property type="evidence" value="ECO:0007669"/>
    <property type="project" value="InterPro"/>
</dbReference>
<dbReference type="CDD" id="cd12148">
    <property type="entry name" value="fungal_TF_MHR"/>
    <property type="match status" value="1"/>
</dbReference>
<dbReference type="Pfam" id="PF00172">
    <property type="entry name" value="Zn_clus"/>
    <property type="match status" value="1"/>
</dbReference>
<keyword evidence="5" id="KW-0804">Transcription</keyword>
<dbReference type="VEuPathDB" id="FungiDB:BO71DRAFT_381683"/>
<protein>
    <submittedName>
        <fullName evidence="9">Fungal-specific transcription factor domain protein</fullName>
    </submittedName>
</protein>
<dbReference type="SUPFAM" id="SSF57701">
    <property type="entry name" value="Zn2/Cys6 DNA-binding domain"/>
    <property type="match status" value="1"/>
</dbReference>
<dbReference type="GO" id="GO:0006351">
    <property type="term" value="P:DNA-templated transcription"/>
    <property type="evidence" value="ECO:0007669"/>
    <property type="project" value="InterPro"/>
</dbReference>
<dbReference type="SMART" id="SM00906">
    <property type="entry name" value="Fungal_trans"/>
    <property type="match status" value="1"/>
</dbReference>
<dbReference type="GO" id="GO:0009893">
    <property type="term" value="P:positive regulation of metabolic process"/>
    <property type="evidence" value="ECO:0007669"/>
    <property type="project" value="UniProtKB-ARBA"/>
</dbReference>
<dbReference type="PANTHER" id="PTHR31001:SF40">
    <property type="entry name" value="ZN(II)2CYS6 TRANSCRIPTION FACTOR (EUROFUNG)"/>
    <property type="match status" value="1"/>
</dbReference>
<name>A0A319DYT9_9EURO</name>
<feature type="domain" description="Zn(2)-C6 fungal-type" evidence="8">
    <location>
        <begin position="34"/>
        <end position="63"/>
    </location>
</feature>
<keyword evidence="6" id="KW-0539">Nucleus</keyword>